<dbReference type="Gene3D" id="1.10.10.10">
    <property type="entry name" value="Winged helix-like DNA-binding domain superfamily/Winged helix DNA-binding domain"/>
    <property type="match status" value="1"/>
</dbReference>
<evidence type="ECO:0000313" key="2">
    <source>
        <dbReference type="EMBL" id="WZN42147.1"/>
    </source>
</evidence>
<dbReference type="PANTHER" id="PTHR33164:SF43">
    <property type="entry name" value="HTH-TYPE TRANSCRIPTIONAL REPRESSOR YETL"/>
    <property type="match status" value="1"/>
</dbReference>
<dbReference type="InterPro" id="IPR036388">
    <property type="entry name" value="WH-like_DNA-bd_sf"/>
</dbReference>
<dbReference type="PANTHER" id="PTHR33164">
    <property type="entry name" value="TRANSCRIPTIONAL REGULATOR, MARR FAMILY"/>
    <property type="match status" value="1"/>
</dbReference>
<evidence type="ECO:0000313" key="3">
    <source>
        <dbReference type="Proteomes" id="UP001485459"/>
    </source>
</evidence>
<dbReference type="SUPFAM" id="SSF46785">
    <property type="entry name" value="Winged helix' DNA-binding domain"/>
    <property type="match status" value="1"/>
</dbReference>
<accession>A0ABZ2YRZ8</accession>
<organism evidence="2 3">
    <name type="scientific">Chitinophaga pollutisoli</name>
    <dbReference type="NCBI Taxonomy" id="3133966"/>
    <lineage>
        <taxon>Bacteria</taxon>
        <taxon>Pseudomonadati</taxon>
        <taxon>Bacteroidota</taxon>
        <taxon>Chitinophagia</taxon>
        <taxon>Chitinophagales</taxon>
        <taxon>Chitinophagaceae</taxon>
        <taxon>Chitinophaga</taxon>
    </lineage>
</organism>
<dbReference type="InterPro" id="IPR036390">
    <property type="entry name" value="WH_DNA-bd_sf"/>
</dbReference>
<feature type="domain" description="HTH marR-type" evidence="1">
    <location>
        <begin position="58"/>
        <end position="188"/>
    </location>
</feature>
<dbReference type="Proteomes" id="UP001485459">
    <property type="component" value="Chromosome"/>
</dbReference>
<dbReference type="InterPro" id="IPR039422">
    <property type="entry name" value="MarR/SlyA-like"/>
</dbReference>
<dbReference type="InterPro" id="IPR000835">
    <property type="entry name" value="HTH_MarR-typ"/>
</dbReference>
<evidence type="ECO:0000259" key="1">
    <source>
        <dbReference type="PROSITE" id="PS50995"/>
    </source>
</evidence>
<sequence>MDYSLIKQLIDLAEEYEQSAGEGSGDIKDFVRWLKEGQSPEIVRTTNHYSDDHVPGLISKLLVYMHRYAKLYFKRALERRPIQSMDEFGYMVSLLQYGPMNKTALIQQNIQEKPTGMEIINRLVKLGFIEETPDANDRRSKLIQVSGAGQQMMGELFGDMDKISRLILGDLLPREQYQLLEMLERLHGFHKPIFQDDLQQLDDLIDKKTS</sequence>
<protein>
    <submittedName>
        <fullName evidence="2">MarR family winged helix-turn-helix transcriptional regulator</fullName>
    </submittedName>
</protein>
<reference evidence="3" key="1">
    <citation type="submission" date="2024-03" db="EMBL/GenBank/DDBJ databases">
        <title>Chitinophaga horti sp. nov., isolated from garden soil.</title>
        <authorList>
            <person name="Lee D.S."/>
            <person name="Han D.M."/>
            <person name="Baek J.H."/>
            <person name="Choi D.G."/>
            <person name="Jeon J.H."/>
            <person name="Jeon C.O."/>
        </authorList>
    </citation>
    <scope>NUCLEOTIDE SEQUENCE [LARGE SCALE GENOMIC DNA]</scope>
    <source>
        <strain evidence="3">GPA1</strain>
    </source>
</reference>
<dbReference type="SMART" id="SM00347">
    <property type="entry name" value="HTH_MARR"/>
    <property type="match status" value="1"/>
</dbReference>
<dbReference type="EMBL" id="CP149822">
    <property type="protein sequence ID" value="WZN42147.1"/>
    <property type="molecule type" value="Genomic_DNA"/>
</dbReference>
<keyword evidence="3" id="KW-1185">Reference proteome</keyword>
<dbReference type="RefSeq" id="WP_341836983.1">
    <property type="nucleotide sequence ID" value="NZ_CP149822.1"/>
</dbReference>
<dbReference type="PROSITE" id="PS50995">
    <property type="entry name" value="HTH_MARR_2"/>
    <property type="match status" value="1"/>
</dbReference>
<gene>
    <name evidence="2" type="ORF">WJU16_03740</name>
</gene>
<proteinExistence type="predicted"/>
<name>A0ABZ2YRZ8_9BACT</name>